<evidence type="ECO:0000259" key="2">
    <source>
        <dbReference type="Pfam" id="PF00892"/>
    </source>
</evidence>
<reference evidence="4" key="1">
    <citation type="submission" date="2015-12" db="EMBL/GenBank/DDBJ databases">
        <title>Complete genome sequence of Lutibacter profundus strain LP1.</title>
        <authorList>
            <person name="Wissuwa J."/>
            <person name="Le Moine Bauer S."/>
            <person name="Stokke R."/>
            <person name="Dahle H."/>
            <person name="Steen I.H."/>
        </authorList>
    </citation>
    <scope>NUCLEOTIDE SEQUENCE [LARGE SCALE GENOMIC DNA]</scope>
    <source>
        <strain evidence="4">LP1</strain>
    </source>
</reference>
<dbReference type="STRING" id="1622118.Lupro_08830"/>
<accession>A0A0X8G778</accession>
<dbReference type="OrthoDB" id="9150437at2"/>
<feature type="transmembrane region" description="Helical" evidence="1">
    <location>
        <begin position="262"/>
        <end position="281"/>
    </location>
</feature>
<dbReference type="SUPFAM" id="SSF103481">
    <property type="entry name" value="Multidrug resistance efflux transporter EmrE"/>
    <property type="match status" value="2"/>
</dbReference>
<feature type="domain" description="EamA" evidence="2">
    <location>
        <begin position="14"/>
        <end position="138"/>
    </location>
</feature>
<feature type="transmembrane region" description="Helical" evidence="1">
    <location>
        <begin position="35"/>
        <end position="54"/>
    </location>
</feature>
<dbReference type="PANTHER" id="PTHR22911">
    <property type="entry name" value="ACYL-MALONYL CONDENSING ENZYME-RELATED"/>
    <property type="match status" value="1"/>
</dbReference>
<organism evidence="3 4">
    <name type="scientific">Lutibacter profundi</name>
    <dbReference type="NCBI Taxonomy" id="1622118"/>
    <lineage>
        <taxon>Bacteria</taxon>
        <taxon>Pseudomonadati</taxon>
        <taxon>Bacteroidota</taxon>
        <taxon>Flavobacteriia</taxon>
        <taxon>Flavobacteriales</taxon>
        <taxon>Flavobacteriaceae</taxon>
        <taxon>Lutibacter</taxon>
    </lineage>
</organism>
<dbReference type="AlphaFoldDB" id="A0A0X8G778"/>
<keyword evidence="1" id="KW-0472">Membrane</keyword>
<feature type="transmembrane region" description="Helical" evidence="1">
    <location>
        <begin position="66"/>
        <end position="87"/>
    </location>
</feature>
<dbReference type="InterPro" id="IPR037185">
    <property type="entry name" value="EmrE-like"/>
</dbReference>
<dbReference type="GO" id="GO:0016020">
    <property type="term" value="C:membrane"/>
    <property type="evidence" value="ECO:0007669"/>
    <property type="project" value="InterPro"/>
</dbReference>
<dbReference type="PANTHER" id="PTHR22911:SF79">
    <property type="entry name" value="MOBA-LIKE NTP TRANSFERASE DOMAIN-CONTAINING PROTEIN"/>
    <property type="match status" value="1"/>
</dbReference>
<evidence type="ECO:0000313" key="3">
    <source>
        <dbReference type="EMBL" id="AMC11356.1"/>
    </source>
</evidence>
<evidence type="ECO:0000313" key="4">
    <source>
        <dbReference type="Proteomes" id="UP000059672"/>
    </source>
</evidence>
<feature type="transmembrane region" description="Helical" evidence="1">
    <location>
        <begin position="124"/>
        <end position="144"/>
    </location>
</feature>
<feature type="transmembrane region" description="Helical" evidence="1">
    <location>
        <begin position="237"/>
        <end position="256"/>
    </location>
</feature>
<gene>
    <name evidence="3" type="ORF">Lupro_08830</name>
</gene>
<name>A0A0X8G778_9FLAO</name>
<feature type="domain" description="EamA" evidence="2">
    <location>
        <begin position="149"/>
        <end position="278"/>
    </location>
</feature>
<dbReference type="EMBL" id="CP013355">
    <property type="protein sequence ID" value="AMC11356.1"/>
    <property type="molecule type" value="Genomic_DNA"/>
</dbReference>
<protein>
    <submittedName>
        <fullName evidence="3">Multidrug transporter</fullName>
    </submittedName>
</protein>
<dbReference type="Pfam" id="PF00892">
    <property type="entry name" value="EamA"/>
    <property type="match status" value="2"/>
</dbReference>
<dbReference type="KEGG" id="lut:Lupro_08830"/>
<keyword evidence="1" id="KW-1133">Transmembrane helix</keyword>
<reference evidence="3 4" key="2">
    <citation type="journal article" date="2016" name="Int. J. Syst. Evol. Microbiol.">
        <title>Lutibacter profundi sp. nov., isolated from a deep-sea hydrothermal system on the Arctic Mid-Ocean Ridge and emended description of the genus Lutibacter.</title>
        <authorList>
            <person name="Le Moine Bauer S."/>
            <person name="Roalkvam I."/>
            <person name="Steen I.H."/>
            <person name="Dahle H."/>
        </authorList>
    </citation>
    <scope>NUCLEOTIDE SEQUENCE [LARGE SCALE GENOMIC DNA]</scope>
    <source>
        <strain evidence="3 4">LP1</strain>
    </source>
</reference>
<dbReference type="RefSeq" id="WP_068208921.1">
    <property type="nucleotide sequence ID" value="NZ_CP013355.1"/>
</dbReference>
<feature type="transmembrane region" description="Helical" evidence="1">
    <location>
        <begin position="93"/>
        <end position="115"/>
    </location>
</feature>
<dbReference type="InterPro" id="IPR000620">
    <property type="entry name" value="EamA_dom"/>
</dbReference>
<feature type="transmembrane region" description="Helical" evidence="1">
    <location>
        <begin position="179"/>
        <end position="199"/>
    </location>
</feature>
<sequence length="286" mass="32153">MKSQHIKHIAELNVAVLLVSTSGILGRFISMPPPVTIWLRCLFASIILGAYIWYKKINLKFEHKKDWLTIFVSGLLFGAHWITYFYALQLSNVAIGMLSLFSYPVITALLEPLFFKTKLNKKHVFLGFVVLIGIYFLSPSFNLGNNHTKGVLFGLISAVFYAIRNILMKKKVAHYHGSMLMFYQMIIITLVLWPALFIFEANPTNNDWQALIVLALVTTAIGHTLFVMSFKNFSISTASIMSSIQPVYGILFGVLLLNEIPLGKTLIGGFLILTTVVIESINSNKK</sequence>
<dbReference type="PATRIC" id="fig|1622118.3.peg.1825"/>
<keyword evidence="4" id="KW-1185">Reference proteome</keyword>
<feature type="transmembrane region" description="Helical" evidence="1">
    <location>
        <begin position="150"/>
        <end position="167"/>
    </location>
</feature>
<feature type="transmembrane region" description="Helical" evidence="1">
    <location>
        <begin position="211"/>
        <end position="230"/>
    </location>
</feature>
<keyword evidence="1" id="KW-0812">Transmembrane</keyword>
<evidence type="ECO:0000256" key="1">
    <source>
        <dbReference type="SAM" id="Phobius"/>
    </source>
</evidence>
<dbReference type="Proteomes" id="UP000059672">
    <property type="component" value="Chromosome"/>
</dbReference>
<proteinExistence type="predicted"/>
<feature type="transmembrane region" description="Helical" evidence="1">
    <location>
        <begin position="12"/>
        <end position="29"/>
    </location>
</feature>